<evidence type="ECO:0000256" key="1">
    <source>
        <dbReference type="ARBA" id="ARBA00000085"/>
    </source>
</evidence>
<dbReference type="SUPFAM" id="SSF55874">
    <property type="entry name" value="ATPase domain of HSP90 chaperone/DNA topoisomerase II/histidine kinase"/>
    <property type="match status" value="1"/>
</dbReference>
<keyword evidence="7" id="KW-0067">ATP-binding</keyword>
<dbReference type="GO" id="GO:0005524">
    <property type="term" value="F:ATP binding"/>
    <property type="evidence" value="ECO:0007669"/>
    <property type="project" value="UniProtKB-KW"/>
</dbReference>
<reference evidence="10 11" key="1">
    <citation type="submission" date="2019-07" db="EMBL/GenBank/DDBJ databases">
        <title>Whole genome shotgun sequence of Aneurinibacillus danicus NBRC 102444.</title>
        <authorList>
            <person name="Hosoyama A."/>
            <person name="Uohara A."/>
            <person name="Ohji S."/>
            <person name="Ichikawa N."/>
        </authorList>
    </citation>
    <scope>NUCLEOTIDE SEQUENCE [LARGE SCALE GENOMIC DNA]</scope>
    <source>
        <strain evidence="10 11">NBRC 102444</strain>
    </source>
</reference>
<dbReference type="SMART" id="SM00387">
    <property type="entry name" value="HATPase_c"/>
    <property type="match status" value="1"/>
</dbReference>
<dbReference type="InterPro" id="IPR003594">
    <property type="entry name" value="HATPase_dom"/>
</dbReference>
<comment type="caution">
    <text evidence="10">The sequence shown here is derived from an EMBL/GenBank/DDBJ whole genome shotgun (WGS) entry which is preliminary data.</text>
</comment>
<dbReference type="Pfam" id="PF09385">
    <property type="entry name" value="HisK_N"/>
    <property type="match status" value="1"/>
</dbReference>
<dbReference type="CDD" id="cd00082">
    <property type="entry name" value="HisKA"/>
    <property type="match status" value="1"/>
</dbReference>
<dbReference type="PANTHER" id="PTHR43065:SF10">
    <property type="entry name" value="PEROXIDE STRESS-ACTIVATED HISTIDINE KINASE MAK3"/>
    <property type="match status" value="1"/>
</dbReference>
<evidence type="ECO:0000259" key="9">
    <source>
        <dbReference type="PROSITE" id="PS50109"/>
    </source>
</evidence>
<evidence type="ECO:0000256" key="8">
    <source>
        <dbReference type="ARBA" id="ARBA00023012"/>
    </source>
</evidence>
<dbReference type="CDD" id="cd00075">
    <property type="entry name" value="HATPase"/>
    <property type="match status" value="1"/>
</dbReference>
<accession>A0A511V3B5</accession>
<dbReference type="SUPFAM" id="SSF47384">
    <property type="entry name" value="Homodimeric domain of signal transducing histidine kinase"/>
    <property type="match status" value="1"/>
</dbReference>
<dbReference type="InterPro" id="IPR004358">
    <property type="entry name" value="Sig_transdc_His_kin-like_C"/>
</dbReference>
<keyword evidence="4" id="KW-0808">Transferase</keyword>
<dbReference type="PROSITE" id="PS50109">
    <property type="entry name" value="HIS_KIN"/>
    <property type="match status" value="1"/>
</dbReference>
<dbReference type="Pfam" id="PF00512">
    <property type="entry name" value="HisKA"/>
    <property type="match status" value="1"/>
</dbReference>
<evidence type="ECO:0000256" key="2">
    <source>
        <dbReference type="ARBA" id="ARBA00012438"/>
    </source>
</evidence>
<evidence type="ECO:0000256" key="3">
    <source>
        <dbReference type="ARBA" id="ARBA00022553"/>
    </source>
</evidence>
<dbReference type="CDD" id="cd14755">
    <property type="entry name" value="GS_BA2291-HK-like"/>
    <property type="match status" value="1"/>
</dbReference>
<keyword evidence="11" id="KW-1185">Reference proteome</keyword>
<evidence type="ECO:0000256" key="7">
    <source>
        <dbReference type="ARBA" id="ARBA00022840"/>
    </source>
</evidence>
<feature type="domain" description="Histidine kinase" evidence="9">
    <location>
        <begin position="159"/>
        <end position="365"/>
    </location>
</feature>
<dbReference type="InterPro" id="IPR005467">
    <property type="entry name" value="His_kinase_dom"/>
</dbReference>
<dbReference type="InterPro" id="IPR003661">
    <property type="entry name" value="HisK_dim/P_dom"/>
</dbReference>
<dbReference type="Gene3D" id="1.10.287.130">
    <property type="match status" value="1"/>
</dbReference>
<dbReference type="SMART" id="SM00388">
    <property type="entry name" value="HisKA"/>
    <property type="match status" value="1"/>
</dbReference>
<evidence type="ECO:0000313" key="10">
    <source>
        <dbReference type="EMBL" id="GEN32561.1"/>
    </source>
</evidence>
<gene>
    <name evidence="10" type="primary">kinA</name>
    <name evidence="10" type="ORF">ADA01nite_00210</name>
</gene>
<dbReference type="AlphaFoldDB" id="A0A511V3B5"/>
<evidence type="ECO:0000313" key="11">
    <source>
        <dbReference type="Proteomes" id="UP000321157"/>
    </source>
</evidence>
<dbReference type="Pfam" id="PF02518">
    <property type="entry name" value="HATPase_c"/>
    <property type="match status" value="1"/>
</dbReference>
<name>A0A511V3B5_9BACL</name>
<dbReference type="InterPro" id="IPR036097">
    <property type="entry name" value="HisK_dim/P_sf"/>
</dbReference>
<dbReference type="GO" id="GO:0000155">
    <property type="term" value="F:phosphorelay sensor kinase activity"/>
    <property type="evidence" value="ECO:0007669"/>
    <property type="project" value="InterPro"/>
</dbReference>
<sequence>MENVADFLSRHSESLVEEWRKQVLVSIGDPFQEKIFENGMKMYQLIIGRLRNEYDEKTIEVLACRVAEERIEANINIGEFVYNVNIGRSEIFKYLSMVEMSLESLQPAINQINECFDLFLYHAVSRYTELKDKMIEEKSTFINATHQDRLSLLGQMTSSLIHEFRNPLTSVKGFIKLLAKEYPDMKYIDIISSELEQLNFRVSQFLMLSKKEIAGKEKQAFYMDKLIDEVTDFLYPSLLTNQIDLSKDIHHNVMFYGYFDEIRQVLINILFNAIDALYVIEEERNIDISLKESPGEIILSISNNGPIIDEVSLHTIFEPFVTTKELGTGLGLFVCKQIIEKHGGSISIHSEKKITTFSIHLLSEKDGFSVVKEQGECRMEI</sequence>
<evidence type="ECO:0000256" key="6">
    <source>
        <dbReference type="ARBA" id="ARBA00022777"/>
    </source>
</evidence>
<protein>
    <recommendedName>
        <fullName evidence="2">histidine kinase</fullName>
        <ecNumber evidence="2">2.7.13.3</ecNumber>
    </recommendedName>
</protein>
<keyword evidence="8" id="KW-0902">Two-component regulatory system</keyword>
<dbReference type="Gene3D" id="1.10.490.70">
    <property type="entry name" value="Histidine kinase N-terminal domain"/>
    <property type="match status" value="1"/>
</dbReference>
<keyword evidence="3" id="KW-0597">Phosphoprotein</keyword>
<dbReference type="EC" id="2.7.13.3" evidence="2"/>
<evidence type="ECO:0000256" key="4">
    <source>
        <dbReference type="ARBA" id="ARBA00022679"/>
    </source>
</evidence>
<dbReference type="PRINTS" id="PR00344">
    <property type="entry name" value="BCTRLSENSOR"/>
</dbReference>
<evidence type="ECO:0000256" key="5">
    <source>
        <dbReference type="ARBA" id="ARBA00022741"/>
    </source>
</evidence>
<organism evidence="10 11">
    <name type="scientific">Aneurinibacillus danicus</name>
    <dbReference type="NCBI Taxonomy" id="267746"/>
    <lineage>
        <taxon>Bacteria</taxon>
        <taxon>Bacillati</taxon>
        <taxon>Bacillota</taxon>
        <taxon>Bacilli</taxon>
        <taxon>Bacillales</taxon>
        <taxon>Paenibacillaceae</taxon>
        <taxon>Aneurinibacillus group</taxon>
        <taxon>Aneurinibacillus</taxon>
    </lineage>
</organism>
<keyword evidence="6 10" id="KW-0418">Kinase</keyword>
<keyword evidence="5" id="KW-0547">Nucleotide-binding</keyword>
<dbReference type="InterPro" id="IPR036890">
    <property type="entry name" value="HATPase_C_sf"/>
</dbReference>
<dbReference type="Proteomes" id="UP000321157">
    <property type="component" value="Unassembled WGS sequence"/>
</dbReference>
<dbReference type="Gene3D" id="3.30.565.10">
    <property type="entry name" value="Histidine kinase-like ATPase, C-terminal domain"/>
    <property type="match status" value="1"/>
</dbReference>
<proteinExistence type="predicted"/>
<comment type="catalytic activity">
    <reaction evidence="1">
        <text>ATP + protein L-histidine = ADP + protein N-phospho-L-histidine.</text>
        <dbReference type="EC" id="2.7.13.3"/>
    </reaction>
</comment>
<dbReference type="EMBL" id="BJXX01000005">
    <property type="protein sequence ID" value="GEN32561.1"/>
    <property type="molecule type" value="Genomic_DNA"/>
</dbReference>
<dbReference type="PANTHER" id="PTHR43065">
    <property type="entry name" value="SENSOR HISTIDINE KINASE"/>
    <property type="match status" value="1"/>
</dbReference>
<dbReference type="InterPro" id="IPR018984">
    <property type="entry name" value="Histidine_kinase_N"/>
</dbReference>